<dbReference type="AlphaFoldDB" id="A0AAW1LRX9"/>
<dbReference type="PANTHER" id="PTHR33776">
    <property type="entry name" value="ENDO/EXONUCLEASE/PHOSPHATASE DOMAIN-CONTAINING PROTEIN"/>
    <property type="match status" value="1"/>
</dbReference>
<gene>
    <name evidence="1" type="ORF">QE152_g12407</name>
</gene>
<proteinExistence type="predicted"/>
<dbReference type="SUPFAM" id="SSF56219">
    <property type="entry name" value="DNase I-like"/>
    <property type="match status" value="1"/>
</dbReference>
<keyword evidence="2" id="KW-1185">Reference proteome</keyword>
<dbReference type="InterPro" id="IPR036691">
    <property type="entry name" value="Endo/exonu/phosph_ase_sf"/>
</dbReference>
<comment type="caution">
    <text evidence="1">The sequence shown here is derived from an EMBL/GenBank/DDBJ whole genome shotgun (WGS) entry which is preliminary data.</text>
</comment>
<evidence type="ECO:0008006" key="3">
    <source>
        <dbReference type="Google" id="ProtNLM"/>
    </source>
</evidence>
<dbReference type="Proteomes" id="UP001458880">
    <property type="component" value="Unassembled WGS sequence"/>
</dbReference>
<evidence type="ECO:0000313" key="1">
    <source>
        <dbReference type="EMBL" id="KAK9736539.1"/>
    </source>
</evidence>
<accession>A0AAW1LRX9</accession>
<organism evidence="1 2">
    <name type="scientific">Popillia japonica</name>
    <name type="common">Japanese beetle</name>
    <dbReference type="NCBI Taxonomy" id="7064"/>
    <lineage>
        <taxon>Eukaryota</taxon>
        <taxon>Metazoa</taxon>
        <taxon>Ecdysozoa</taxon>
        <taxon>Arthropoda</taxon>
        <taxon>Hexapoda</taxon>
        <taxon>Insecta</taxon>
        <taxon>Pterygota</taxon>
        <taxon>Neoptera</taxon>
        <taxon>Endopterygota</taxon>
        <taxon>Coleoptera</taxon>
        <taxon>Polyphaga</taxon>
        <taxon>Scarabaeiformia</taxon>
        <taxon>Scarabaeidae</taxon>
        <taxon>Rutelinae</taxon>
        <taxon>Popillia</taxon>
    </lineage>
</organism>
<sequence length="153" mass="17299">MYLSNDISFDTGSDLDFEYHDFCFEYCAAKVHCKLQTLLLICIYRSPSSNFQEFYYHLEGLLANIAGLSLVTIAAGDFNVDFLQNDPKSIQVKTIFTSFHAKVVIKEPTKVSTTISTCLCNIIVVNAWRNPRIQYDSASLFSTSFSDHKAQVI</sequence>
<reference evidence="1 2" key="1">
    <citation type="journal article" date="2024" name="BMC Genomics">
        <title>De novo assembly and annotation of Popillia japonica's genome with initial clues to its potential as an invasive pest.</title>
        <authorList>
            <person name="Cucini C."/>
            <person name="Boschi S."/>
            <person name="Funari R."/>
            <person name="Cardaioli E."/>
            <person name="Iannotti N."/>
            <person name="Marturano G."/>
            <person name="Paoli F."/>
            <person name="Bruttini M."/>
            <person name="Carapelli A."/>
            <person name="Frati F."/>
            <person name="Nardi F."/>
        </authorList>
    </citation>
    <scope>NUCLEOTIDE SEQUENCE [LARGE SCALE GENOMIC DNA]</scope>
    <source>
        <strain evidence="1">DMR45628</strain>
    </source>
</reference>
<protein>
    <recommendedName>
        <fullName evidence="3">Endonuclease/exonuclease/phosphatase domain-containing protein</fullName>
    </recommendedName>
</protein>
<dbReference type="PANTHER" id="PTHR33776:SF3">
    <property type="entry name" value="PHD-TYPE DOMAIN-CONTAINING PROTEIN"/>
    <property type="match status" value="1"/>
</dbReference>
<evidence type="ECO:0000313" key="2">
    <source>
        <dbReference type="Proteomes" id="UP001458880"/>
    </source>
</evidence>
<dbReference type="Gene3D" id="3.60.10.10">
    <property type="entry name" value="Endonuclease/exonuclease/phosphatase"/>
    <property type="match status" value="1"/>
</dbReference>
<name>A0AAW1LRX9_POPJA</name>
<dbReference type="EMBL" id="JASPKY010000112">
    <property type="protein sequence ID" value="KAK9736539.1"/>
    <property type="molecule type" value="Genomic_DNA"/>
</dbReference>